<feature type="short sequence motif" description="'KMSKS' region" evidence="10">
    <location>
        <begin position="256"/>
        <end position="260"/>
    </location>
</feature>
<dbReference type="InterPro" id="IPR000924">
    <property type="entry name" value="Glu/Gln-tRNA-synth"/>
</dbReference>
<evidence type="ECO:0000313" key="13">
    <source>
        <dbReference type="EMBL" id="OUO57388.1"/>
    </source>
</evidence>
<dbReference type="InterPro" id="IPR020752">
    <property type="entry name" value="Glu-tRNA-synth_I_codon-bd_sub1"/>
</dbReference>
<feature type="binding site" evidence="10">
    <location>
        <position position="139"/>
    </location>
    <ligand>
        <name>Zn(2+)</name>
        <dbReference type="ChEBI" id="CHEBI:29105"/>
    </ligand>
</feature>
<dbReference type="RefSeq" id="WP_087286603.1">
    <property type="nucleotide sequence ID" value="NZ_NFJD01000001.1"/>
</dbReference>
<dbReference type="GO" id="GO:0006424">
    <property type="term" value="P:glutamyl-tRNA aminoacylation"/>
    <property type="evidence" value="ECO:0007669"/>
    <property type="project" value="UniProtKB-UniRule"/>
</dbReference>
<dbReference type="PROSITE" id="PS00178">
    <property type="entry name" value="AA_TRNA_LIGASE_I"/>
    <property type="match status" value="1"/>
</dbReference>
<keyword evidence="9 10" id="KW-0030">Aminoacyl-tRNA synthetase</keyword>
<dbReference type="Proteomes" id="UP000196368">
    <property type="component" value="Unassembled WGS sequence"/>
</dbReference>
<evidence type="ECO:0000256" key="4">
    <source>
        <dbReference type="ARBA" id="ARBA00022490"/>
    </source>
</evidence>
<dbReference type="GO" id="GO:0008270">
    <property type="term" value="F:zinc ion binding"/>
    <property type="evidence" value="ECO:0007669"/>
    <property type="project" value="UniProtKB-UniRule"/>
</dbReference>
<dbReference type="GO" id="GO:0000049">
    <property type="term" value="F:tRNA binding"/>
    <property type="evidence" value="ECO:0007669"/>
    <property type="project" value="InterPro"/>
</dbReference>
<feature type="binding site" evidence="10">
    <location>
        <position position="112"/>
    </location>
    <ligand>
        <name>Zn(2+)</name>
        <dbReference type="ChEBI" id="CHEBI:29105"/>
    </ligand>
</feature>
<evidence type="ECO:0000259" key="11">
    <source>
        <dbReference type="Pfam" id="PF00749"/>
    </source>
</evidence>
<dbReference type="PANTHER" id="PTHR43311:SF2">
    <property type="entry name" value="GLUTAMATE--TRNA LIGASE, MITOCHONDRIAL-RELATED"/>
    <property type="match status" value="1"/>
</dbReference>
<evidence type="ECO:0000313" key="14">
    <source>
        <dbReference type="Proteomes" id="UP000196368"/>
    </source>
</evidence>
<evidence type="ECO:0000259" key="12">
    <source>
        <dbReference type="Pfam" id="PF19269"/>
    </source>
</evidence>
<dbReference type="HAMAP" id="MF_00022">
    <property type="entry name" value="Glu_tRNA_synth_type1"/>
    <property type="match status" value="1"/>
</dbReference>
<dbReference type="InterPro" id="IPR033910">
    <property type="entry name" value="GluRS_core"/>
</dbReference>
<keyword evidence="10" id="KW-0862">Zinc</keyword>
<comment type="cofactor">
    <cofactor evidence="10">
        <name>Zn(2+)</name>
        <dbReference type="ChEBI" id="CHEBI:29105"/>
    </cofactor>
    <text evidence="10">Binds 1 zinc ion per subunit.</text>
</comment>
<protein>
    <recommendedName>
        <fullName evidence="10">Glutamate--tRNA ligase</fullName>
        <ecNumber evidence="10">6.1.1.17</ecNumber>
    </recommendedName>
    <alternativeName>
        <fullName evidence="10">Glutamyl-tRNA synthetase</fullName>
        <shortName evidence="10">GluRS</shortName>
    </alternativeName>
</protein>
<keyword evidence="7 10" id="KW-0067">ATP-binding</keyword>
<gene>
    <name evidence="10" type="primary">gltX</name>
    <name evidence="13" type="ORF">B5F75_01035</name>
</gene>
<dbReference type="InterPro" id="IPR008925">
    <property type="entry name" value="aa_tRNA-synth_I_cd-bd_sf"/>
</dbReference>
<feature type="domain" description="Glutamyl/glutaminyl-tRNA synthetase class Ib catalytic" evidence="11">
    <location>
        <begin position="3"/>
        <end position="325"/>
    </location>
</feature>
<accession>A0A1Y4DKD5</accession>
<dbReference type="Gene3D" id="1.10.8.70">
    <property type="entry name" value="Glutamate-tRNA synthetase, class I, anticodon-binding domain 1"/>
    <property type="match status" value="1"/>
</dbReference>
<keyword evidence="4 10" id="KW-0963">Cytoplasm</keyword>
<evidence type="ECO:0000256" key="2">
    <source>
        <dbReference type="ARBA" id="ARBA00007894"/>
    </source>
</evidence>
<dbReference type="SUPFAM" id="SSF48163">
    <property type="entry name" value="An anticodon-binding domain of class I aminoacyl-tRNA synthetases"/>
    <property type="match status" value="1"/>
</dbReference>
<dbReference type="InterPro" id="IPR020751">
    <property type="entry name" value="aa-tRNA-synth_I_codon-bd_sub2"/>
</dbReference>
<evidence type="ECO:0000256" key="8">
    <source>
        <dbReference type="ARBA" id="ARBA00022917"/>
    </source>
</evidence>
<keyword evidence="6 10" id="KW-0547">Nucleotide-binding</keyword>
<dbReference type="InterPro" id="IPR001412">
    <property type="entry name" value="aa-tRNA-synth_I_CS"/>
</dbReference>
<evidence type="ECO:0000256" key="3">
    <source>
        <dbReference type="ARBA" id="ARBA00011245"/>
    </source>
</evidence>
<keyword evidence="14" id="KW-1185">Reference proteome</keyword>
<evidence type="ECO:0000256" key="10">
    <source>
        <dbReference type="HAMAP-Rule" id="MF_00022"/>
    </source>
</evidence>
<evidence type="ECO:0000256" key="6">
    <source>
        <dbReference type="ARBA" id="ARBA00022741"/>
    </source>
</evidence>
<dbReference type="OrthoDB" id="9807503at2"/>
<feature type="domain" description="Aminoacyl-tRNA synthetase class I anticodon-binding" evidence="12">
    <location>
        <begin position="338"/>
        <end position="483"/>
    </location>
</feature>
<feature type="binding site" evidence="10">
    <location>
        <position position="114"/>
    </location>
    <ligand>
        <name>Zn(2+)</name>
        <dbReference type="ChEBI" id="CHEBI:29105"/>
    </ligand>
</feature>
<dbReference type="InterPro" id="IPR045462">
    <property type="entry name" value="aa-tRNA-synth_I_cd-bd"/>
</dbReference>
<dbReference type="InterPro" id="IPR049940">
    <property type="entry name" value="GluQ/Sye"/>
</dbReference>
<proteinExistence type="inferred from homology"/>
<feature type="binding site" evidence="10">
    <location>
        <position position="141"/>
    </location>
    <ligand>
        <name>Zn(2+)</name>
        <dbReference type="ChEBI" id="CHEBI:29105"/>
    </ligand>
</feature>
<dbReference type="Gene3D" id="3.40.50.620">
    <property type="entry name" value="HUPs"/>
    <property type="match status" value="1"/>
</dbReference>
<reference evidence="14" key="1">
    <citation type="submission" date="2017-04" db="EMBL/GenBank/DDBJ databases">
        <title>Function of individual gut microbiota members based on whole genome sequencing of pure cultures obtained from chicken caecum.</title>
        <authorList>
            <person name="Medvecky M."/>
            <person name="Cejkova D."/>
            <person name="Polansky O."/>
            <person name="Karasova D."/>
            <person name="Kubasova T."/>
            <person name="Cizek A."/>
            <person name="Rychlik I."/>
        </authorList>
    </citation>
    <scope>NUCLEOTIDE SEQUENCE [LARGE SCALE GENOMIC DNA]</scope>
    <source>
        <strain evidence="14">An273</strain>
    </source>
</reference>
<dbReference type="InterPro" id="IPR020058">
    <property type="entry name" value="Glu/Gln-tRNA-synth_Ib_cat-dom"/>
</dbReference>
<dbReference type="Pfam" id="PF00749">
    <property type="entry name" value="tRNA-synt_1c"/>
    <property type="match status" value="1"/>
</dbReference>
<evidence type="ECO:0000256" key="9">
    <source>
        <dbReference type="ARBA" id="ARBA00023146"/>
    </source>
</evidence>
<evidence type="ECO:0000256" key="7">
    <source>
        <dbReference type="ARBA" id="ARBA00022840"/>
    </source>
</evidence>
<dbReference type="InterPro" id="IPR014729">
    <property type="entry name" value="Rossmann-like_a/b/a_fold"/>
</dbReference>
<dbReference type="FunFam" id="3.40.50.620:FF:000007">
    <property type="entry name" value="Glutamate--tRNA ligase"/>
    <property type="match status" value="1"/>
</dbReference>
<dbReference type="InterPro" id="IPR004527">
    <property type="entry name" value="Glu-tRNA-ligase_bac/mito"/>
</dbReference>
<name>A0A1Y4DKD5_9BACT</name>
<dbReference type="AlphaFoldDB" id="A0A1Y4DKD5"/>
<dbReference type="PRINTS" id="PR00987">
    <property type="entry name" value="TRNASYNTHGLU"/>
</dbReference>
<comment type="similarity">
    <text evidence="2 10">Belongs to the class-I aminoacyl-tRNA synthetase family. Glutamate--tRNA ligase type 1 subfamily.</text>
</comment>
<keyword evidence="8 10" id="KW-0648">Protein biosynthesis</keyword>
<comment type="caution">
    <text evidence="13">The sequence shown here is derived from an EMBL/GenBank/DDBJ whole genome shotgun (WGS) entry which is preliminary data.</text>
</comment>
<dbReference type="PANTHER" id="PTHR43311">
    <property type="entry name" value="GLUTAMATE--TRNA LIGASE"/>
    <property type="match status" value="1"/>
</dbReference>
<dbReference type="Pfam" id="PF19269">
    <property type="entry name" value="Anticodon_2"/>
    <property type="match status" value="1"/>
</dbReference>
<dbReference type="EMBL" id="NFJD01000001">
    <property type="protein sequence ID" value="OUO57388.1"/>
    <property type="molecule type" value="Genomic_DNA"/>
</dbReference>
<organism evidence="13 14">
    <name type="scientific">Candidatus Avelusimicrobium gallicola</name>
    <dbReference type="NCBI Taxonomy" id="2562704"/>
    <lineage>
        <taxon>Bacteria</taxon>
        <taxon>Pseudomonadati</taxon>
        <taxon>Elusimicrobiota</taxon>
        <taxon>Elusimicrobia</taxon>
        <taxon>Elusimicrobiales</taxon>
        <taxon>Elusimicrobiaceae</taxon>
        <taxon>Candidatus Avelusimicrobium</taxon>
    </lineage>
</organism>
<dbReference type="SUPFAM" id="SSF52374">
    <property type="entry name" value="Nucleotidylyl transferase"/>
    <property type="match status" value="1"/>
</dbReference>
<keyword evidence="10" id="KW-0479">Metal-binding</keyword>
<dbReference type="EC" id="6.1.1.17" evidence="10"/>
<dbReference type="GO" id="GO:0005524">
    <property type="term" value="F:ATP binding"/>
    <property type="evidence" value="ECO:0007669"/>
    <property type="project" value="UniProtKB-UniRule"/>
</dbReference>
<evidence type="ECO:0000256" key="1">
    <source>
        <dbReference type="ARBA" id="ARBA00004496"/>
    </source>
</evidence>
<evidence type="ECO:0000256" key="5">
    <source>
        <dbReference type="ARBA" id="ARBA00022598"/>
    </source>
</evidence>
<dbReference type="GO" id="GO:0004818">
    <property type="term" value="F:glutamate-tRNA ligase activity"/>
    <property type="evidence" value="ECO:0007669"/>
    <property type="project" value="UniProtKB-UniRule"/>
</dbReference>
<comment type="subunit">
    <text evidence="3 10">Monomer.</text>
</comment>
<dbReference type="NCBIfam" id="TIGR00464">
    <property type="entry name" value="gltX_bact"/>
    <property type="match status" value="1"/>
</dbReference>
<feature type="short sequence motif" description="'HIGH' region" evidence="10">
    <location>
        <begin position="9"/>
        <end position="19"/>
    </location>
</feature>
<comment type="function">
    <text evidence="10">Catalyzes the attachment of glutamate to tRNA(Glu) in a two-step reaction: glutamate is first activated by ATP to form Glu-AMP and then transferred to the acceptor end of tRNA(Glu).</text>
</comment>
<dbReference type="GO" id="GO:0005829">
    <property type="term" value="C:cytosol"/>
    <property type="evidence" value="ECO:0007669"/>
    <property type="project" value="TreeGrafter"/>
</dbReference>
<dbReference type="CDD" id="cd00808">
    <property type="entry name" value="GluRS_core"/>
    <property type="match status" value="1"/>
</dbReference>
<keyword evidence="5 10" id="KW-0436">Ligase</keyword>
<sequence>MTVRVRFAPSPTGFLHIGGVRTALFNYLFAKKNKGTFLLRIEDTDEERSTQASTDAIFEGMQWMNLNWDEGPMPDGTNKGPDAPYYQAQRADMGIYKKYIDQLLAEGKAYKCYCTEEELEENRQKCLAEHRPPKYSGKCSHLTEEQQKELEAQGRKYVIRFRMPQEGDVEWDDMIRGHVKFASKDLYDLVIQKTSGYPTYNFAVVVDDHLMRMTHVIRGDDHISNTPAQIQIYRALGWKEPIFAHLSMIHGPDGKKLSKRHGATNVVEFRNMGYLPEALKNYLALLGWATPDSQQLFAPGELEEKFDISGCQPSPAVMDPEKLNWMNGEYIRATPLSRLTDLALPFIEKAGINVSGVDRARLEGIIGLEQEKYKLLTEIPDLIRFFFEDPVFEQEAIDKVFSKPEAKKVLEGMIQVYGNLTDFTETNLETAARAYAKENGMKAGQIFHPVRVAVSGRTHGPTLFKMLEYMGKDTVLARLKNALQYCK</sequence>
<feature type="binding site" evidence="10">
    <location>
        <position position="259"/>
    </location>
    <ligand>
        <name>ATP</name>
        <dbReference type="ChEBI" id="CHEBI:30616"/>
    </ligand>
</feature>
<dbReference type="Gene3D" id="1.10.10.350">
    <property type="match status" value="1"/>
</dbReference>
<comment type="catalytic activity">
    <reaction evidence="10">
        <text>tRNA(Glu) + L-glutamate + ATP = L-glutamyl-tRNA(Glu) + AMP + diphosphate</text>
        <dbReference type="Rhea" id="RHEA:23540"/>
        <dbReference type="Rhea" id="RHEA-COMP:9663"/>
        <dbReference type="Rhea" id="RHEA-COMP:9680"/>
        <dbReference type="ChEBI" id="CHEBI:29985"/>
        <dbReference type="ChEBI" id="CHEBI:30616"/>
        <dbReference type="ChEBI" id="CHEBI:33019"/>
        <dbReference type="ChEBI" id="CHEBI:78442"/>
        <dbReference type="ChEBI" id="CHEBI:78520"/>
        <dbReference type="ChEBI" id="CHEBI:456215"/>
        <dbReference type="EC" id="6.1.1.17"/>
    </reaction>
</comment>
<comment type="subcellular location">
    <subcellularLocation>
        <location evidence="1 10">Cytoplasm</location>
    </subcellularLocation>
</comment>